<evidence type="ECO:0000313" key="2">
    <source>
        <dbReference type="EMBL" id="KAF4138780.1"/>
    </source>
</evidence>
<comment type="caution">
    <text evidence="1">The sequence shown here is derived from an EMBL/GenBank/DDBJ whole genome shotgun (WGS) entry which is preliminary data.</text>
</comment>
<protein>
    <recommendedName>
        <fullName evidence="4">Ankyrin repeat protein</fullName>
    </recommendedName>
</protein>
<dbReference type="AlphaFoldDB" id="A0A833W3Y1"/>
<accession>A0A833W3Y1</accession>
<sequence length="130" mass="14577">MTLEEALEVAIATRQVERVDLLLSRFDCTLTPWCKLPPEYCRTATEQSIRHLREATEVVVLVNDDTRKIVDKAVVAAAQNCHLDIAKLLLPSWFHVVQNVLDAGASNGHLCIVMYMVQHAARLGYAGRYS</sequence>
<proteinExistence type="predicted"/>
<dbReference type="EMBL" id="JAACNO010001630">
    <property type="protein sequence ID" value="KAF4138780.1"/>
    <property type="molecule type" value="Genomic_DNA"/>
</dbReference>
<organism evidence="1 3">
    <name type="scientific">Phytophthora infestans</name>
    <name type="common">Potato late blight agent</name>
    <name type="synonym">Botrytis infestans</name>
    <dbReference type="NCBI Taxonomy" id="4787"/>
    <lineage>
        <taxon>Eukaryota</taxon>
        <taxon>Sar</taxon>
        <taxon>Stramenopiles</taxon>
        <taxon>Oomycota</taxon>
        <taxon>Peronosporomycetes</taxon>
        <taxon>Peronosporales</taxon>
        <taxon>Peronosporaceae</taxon>
        <taxon>Phytophthora</taxon>
    </lineage>
</organism>
<dbReference type="EMBL" id="WSZM01000999">
    <property type="protein sequence ID" value="KAF4028653.1"/>
    <property type="molecule type" value="Genomic_DNA"/>
</dbReference>
<keyword evidence="3" id="KW-1185">Reference proteome</keyword>
<evidence type="ECO:0000313" key="3">
    <source>
        <dbReference type="Proteomes" id="UP000602510"/>
    </source>
</evidence>
<dbReference type="Proteomes" id="UP000704712">
    <property type="component" value="Unassembled WGS sequence"/>
</dbReference>
<reference evidence="1" key="1">
    <citation type="submission" date="2020-04" db="EMBL/GenBank/DDBJ databases">
        <title>Hybrid Assembly of Korean Phytophthora infestans isolates.</title>
        <authorList>
            <person name="Prokchorchik M."/>
            <person name="Lee Y."/>
            <person name="Seo J."/>
            <person name="Cho J.-H."/>
            <person name="Park Y.-E."/>
            <person name="Jang D.-C."/>
            <person name="Im J.-S."/>
            <person name="Choi J.-G."/>
            <person name="Park H.-J."/>
            <person name="Lee G.-B."/>
            <person name="Lee Y.-G."/>
            <person name="Hong S.-Y."/>
            <person name="Cho K."/>
            <person name="Sohn K.H."/>
        </authorList>
    </citation>
    <scope>NUCLEOTIDE SEQUENCE</scope>
    <source>
        <strain evidence="1">KR_1_A1</strain>
        <strain evidence="2">KR_2_A2</strain>
    </source>
</reference>
<dbReference type="Proteomes" id="UP000602510">
    <property type="component" value="Unassembled WGS sequence"/>
</dbReference>
<gene>
    <name evidence="1" type="ORF">GN244_ATG19662</name>
    <name evidence="2" type="ORF">GN958_ATG11989</name>
</gene>
<evidence type="ECO:0000313" key="1">
    <source>
        <dbReference type="EMBL" id="KAF4028653.1"/>
    </source>
</evidence>
<name>A0A833W3Y1_PHYIN</name>
<evidence type="ECO:0008006" key="4">
    <source>
        <dbReference type="Google" id="ProtNLM"/>
    </source>
</evidence>